<gene>
    <name evidence="2" type="ORF">DI640_05820</name>
</gene>
<dbReference type="Gene3D" id="1.10.10.10">
    <property type="entry name" value="Winged helix-like DNA-binding domain superfamily/Winged helix DNA-binding domain"/>
    <property type="match status" value="1"/>
</dbReference>
<accession>A0A2W4YZ70</accession>
<dbReference type="SUPFAM" id="SSF46785">
    <property type="entry name" value="Winged helix' DNA-binding domain"/>
    <property type="match status" value="1"/>
</dbReference>
<comment type="similarity">
    <text evidence="1">Belongs to the ROK (NagC/XylR) family.</text>
</comment>
<dbReference type="SUPFAM" id="SSF53067">
    <property type="entry name" value="Actin-like ATPase domain"/>
    <property type="match status" value="1"/>
</dbReference>
<dbReference type="InterPro" id="IPR043129">
    <property type="entry name" value="ATPase_NBD"/>
</dbReference>
<organism evidence="2 3">
    <name type="scientific">Sphingomonas taxi</name>
    <dbReference type="NCBI Taxonomy" id="1549858"/>
    <lineage>
        <taxon>Bacteria</taxon>
        <taxon>Pseudomonadati</taxon>
        <taxon>Pseudomonadota</taxon>
        <taxon>Alphaproteobacteria</taxon>
        <taxon>Sphingomonadales</taxon>
        <taxon>Sphingomonadaceae</taxon>
        <taxon>Sphingomonas</taxon>
    </lineage>
</organism>
<dbReference type="Proteomes" id="UP000249555">
    <property type="component" value="Unassembled WGS sequence"/>
</dbReference>
<dbReference type="InterPro" id="IPR000600">
    <property type="entry name" value="ROK"/>
</dbReference>
<proteinExistence type="inferred from homology"/>
<protein>
    <submittedName>
        <fullName evidence="2">ROK family transcriptional regulator</fullName>
    </submittedName>
</protein>
<reference evidence="2 3" key="1">
    <citation type="submission" date="2017-08" db="EMBL/GenBank/DDBJ databases">
        <title>Infants hospitalized years apart are colonized by the same room-sourced microbial strains.</title>
        <authorList>
            <person name="Brooks B."/>
            <person name="Olm M.R."/>
            <person name="Firek B.A."/>
            <person name="Baker R."/>
            <person name="Thomas B.C."/>
            <person name="Morowitz M.J."/>
            <person name="Banfield J.F."/>
        </authorList>
    </citation>
    <scope>NUCLEOTIDE SEQUENCE [LARGE SCALE GENOMIC DNA]</scope>
    <source>
        <strain evidence="2">S2_018_000_R3_119</strain>
    </source>
</reference>
<dbReference type="Gene3D" id="3.30.420.40">
    <property type="match status" value="2"/>
</dbReference>
<dbReference type="InterPro" id="IPR036390">
    <property type="entry name" value="WH_DNA-bd_sf"/>
</dbReference>
<dbReference type="PANTHER" id="PTHR18964:SF149">
    <property type="entry name" value="BIFUNCTIONAL UDP-N-ACETYLGLUCOSAMINE 2-EPIMERASE_N-ACETYLMANNOSAMINE KINASE"/>
    <property type="match status" value="1"/>
</dbReference>
<dbReference type="InterPro" id="IPR036388">
    <property type="entry name" value="WH-like_DNA-bd_sf"/>
</dbReference>
<dbReference type="PANTHER" id="PTHR18964">
    <property type="entry name" value="ROK (REPRESSOR, ORF, KINASE) FAMILY"/>
    <property type="match status" value="1"/>
</dbReference>
<evidence type="ECO:0000313" key="3">
    <source>
        <dbReference type="Proteomes" id="UP000249555"/>
    </source>
</evidence>
<evidence type="ECO:0000313" key="2">
    <source>
        <dbReference type="EMBL" id="PZO74786.1"/>
    </source>
</evidence>
<evidence type="ECO:0000256" key="1">
    <source>
        <dbReference type="ARBA" id="ARBA00006479"/>
    </source>
</evidence>
<dbReference type="EMBL" id="QFMX01000005">
    <property type="protein sequence ID" value="PZO74786.1"/>
    <property type="molecule type" value="Genomic_DNA"/>
</dbReference>
<dbReference type="Pfam" id="PF00480">
    <property type="entry name" value="ROK"/>
    <property type="match status" value="1"/>
</dbReference>
<name>A0A2W4YZ70_9SPHN</name>
<comment type="caution">
    <text evidence="2">The sequence shown here is derived from an EMBL/GenBank/DDBJ whole genome shotgun (WGS) entry which is preliminary data.</text>
</comment>
<sequence length="374" mass="39950">MAYAKLRLDDDERRIMQVLRSIGARSRKQLAADLAMSASKLTRLSSNLLAHGLIEECPSSEPATPGRPAVPLRISPDAGYAVGAMLHRGLMEVALVDYAGGVIAHSSQPFDDPDPRVFAARVTESMHAMAIENRLLGRRLLGVGIGVPGSSLSPEGNRRWTVDSLGAWRGIDLKTLFEEHIGHRIWIENDANTAALAEYYVGGLMRRCSTAVVILLGHGIGAGIIVEGRILRGAMASAGEIGCLYPNDRPRPSTLDLLMTLREAGCEIHSLVDFEVVVAGYEDVVDAWVRRAAGQIAPIINWGLAWIDPGEFVISSPLPNRILRALVEHIDFGAMHIGDHVSGVPIISVSTLEGAAATIGAALLPIHATAVAVA</sequence>
<dbReference type="AlphaFoldDB" id="A0A2W4YZ70"/>